<evidence type="ECO:0000259" key="7">
    <source>
        <dbReference type="PROSITE" id="PS50042"/>
    </source>
</evidence>
<keyword evidence="4 6" id="KW-1133">Transmembrane helix</keyword>
<protein>
    <recommendedName>
        <fullName evidence="7">Cyclic nucleotide-binding domain-containing protein</fullName>
    </recommendedName>
</protein>
<dbReference type="KEGG" id="rhy:RD110_07300"/>
<dbReference type="InterPro" id="IPR023408">
    <property type="entry name" value="MscS_beta-dom_sf"/>
</dbReference>
<keyword evidence="5 6" id="KW-0472">Membrane</keyword>
<evidence type="ECO:0000256" key="2">
    <source>
        <dbReference type="ARBA" id="ARBA00022475"/>
    </source>
</evidence>
<dbReference type="GO" id="GO:0008381">
    <property type="term" value="F:mechanosensitive monoatomic ion channel activity"/>
    <property type="evidence" value="ECO:0007669"/>
    <property type="project" value="UniProtKB-ARBA"/>
</dbReference>
<dbReference type="STRING" id="1842727.RD110_07300"/>
<evidence type="ECO:0000313" key="8">
    <source>
        <dbReference type="EMBL" id="APW37030.1"/>
    </source>
</evidence>
<sequence>MPIWTDGLLRQQLLVLVGVCALLAAGLRLWRPLHQRGLRATWALLNLTVASLLLAALLEASGQPASNAAALVLRQAAQVLGVWAAIQLGTLLLFRILLPGMRIHLPQIAQDLTLAGLTLVWGLLSLRLAGLDPSQLFATSAIMTAVLAFAMQDTLGNVMGGVALQLDNSLRVGEWVQIDDLSGRVVDVRWRFTEIVTRNRETVVVPNSWLMKNRFRVLRRQPGQPLQWRRLVHFNIDQAASPGRVLQVLEQSVRDAGISHVAEAPPASAVLMEIGAGYHRYTLRYWLTDPQFDDPTDSAVRVHALTALAREGIRLGVPVAERWLTQEDEQSRATREQREMARRLAAIRGIALFANLPESEQQILADHLVHAPFVAGSVITRQGAVAHWLYLVIHGEADVVVEGGNGHHGAPAGRTVVARLRDGEFFGEMGLLTGEPRSATVLAVTDVECYRLDKQGFGQVLAARPELAGEISTLLAQRRAATDARLEQSASAVPNRSKDLKARMHAFFSVK</sequence>
<dbReference type="SUPFAM" id="SSF82689">
    <property type="entry name" value="Mechanosensitive channel protein MscS (YggB), C-terminal domain"/>
    <property type="match status" value="1"/>
</dbReference>
<feature type="transmembrane region" description="Helical" evidence="6">
    <location>
        <begin position="12"/>
        <end position="30"/>
    </location>
</feature>
<evidence type="ECO:0000256" key="6">
    <source>
        <dbReference type="SAM" id="Phobius"/>
    </source>
</evidence>
<reference evidence="8 9" key="1">
    <citation type="submission" date="2017-01" db="EMBL/GenBank/DDBJ databases">
        <authorList>
            <person name="Mah S.A."/>
            <person name="Swanson W.J."/>
            <person name="Moy G.W."/>
            <person name="Vacquier V.D."/>
        </authorList>
    </citation>
    <scope>NUCLEOTIDE SEQUENCE [LARGE SCALE GENOMIC DNA]</scope>
    <source>
        <strain evidence="8 9">DCY110</strain>
    </source>
</reference>
<dbReference type="Gene3D" id="2.60.120.10">
    <property type="entry name" value="Jelly Rolls"/>
    <property type="match status" value="1"/>
</dbReference>
<dbReference type="RefSeq" id="WP_076198087.1">
    <property type="nucleotide sequence ID" value="NZ_CP019236.1"/>
</dbReference>
<keyword evidence="2" id="KW-1003">Cell membrane</keyword>
<dbReference type="OrthoDB" id="8589195at2"/>
<dbReference type="SUPFAM" id="SSF51206">
    <property type="entry name" value="cAMP-binding domain-like"/>
    <property type="match status" value="1"/>
</dbReference>
<dbReference type="InterPro" id="IPR011066">
    <property type="entry name" value="MscS_channel_C_sf"/>
</dbReference>
<dbReference type="Pfam" id="PF00027">
    <property type="entry name" value="cNMP_binding"/>
    <property type="match status" value="1"/>
</dbReference>
<dbReference type="SMART" id="SM00100">
    <property type="entry name" value="cNMP"/>
    <property type="match status" value="1"/>
</dbReference>
<organism evidence="8 9">
    <name type="scientific">Rhodoferax koreensis</name>
    <dbReference type="NCBI Taxonomy" id="1842727"/>
    <lineage>
        <taxon>Bacteria</taxon>
        <taxon>Pseudomonadati</taxon>
        <taxon>Pseudomonadota</taxon>
        <taxon>Betaproteobacteria</taxon>
        <taxon>Burkholderiales</taxon>
        <taxon>Comamonadaceae</taxon>
        <taxon>Rhodoferax</taxon>
    </lineage>
</organism>
<feature type="transmembrane region" description="Helical" evidence="6">
    <location>
        <begin position="42"/>
        <end position="60"/>
    </location>
</feature>
<dbReference type="PRINTS" id="PR00103">
    <property type="entry name" value="CAMPKINASE"/>
</dbReference>
<evidence type="ECO:0000313" key="9">
    <source>
        <dbReference type="Proteomes" id="UP000186609"/>
    </source>
</evidence>
<feature type="transmembrane region" description="Helical" evidence="6">
    <location>
        <begin position="80"/>
        <end position="100"/>
    </location>
</feature>
<dbReference type="InterPro" id="IPR000595">
    <property type="entry name" value="cNMP-bd_dom"/>
</dbReference>
<dbReference type="Pfam" id="PF00924">
    <property type="entry name" value="MS_channel_2nd"/>
    <property type="match status" value="1"/>
</dbReference>
<evidence type="ECO:0000256" key="3">
    <source>
        <dbReference type="ARBA" id="ARBA00022692"/>
    </source>
</evidence>
<keyword evidence="9" id="KW-1185">Reference proteome</keyword>
<dbReference type="InterPro" id="IPR014710">
    <property type="entry name" value="RmlC-like_jellyroll"/>
</dbReference>
<dbReference type="InterPro" id="IPR006685">
    <property type="entry name" value="MscS_channel_2nd"/>
</dbReference>
<dbReference type="Gene3D" id="2.30.30.60">
    <property type="match status" value="1"/>
</dbReference>
<gene>
    <name evidence="8" type="ORF">RD110_07300</name>
</gene>
<name>A0A1P8JTG7_9BURK</name>
<dbReference type="PROSITE" id="PS00889">
    <property type="entry name" value="CNMP_BINDING_2"/>
    <property type="match status" value="1"/>
</dbReference>
<evidence type="ECO:0000256" key="1">
    <source>
        <dbReference type="ARBA" id="ARBA00004651"/>
    </source>
</evidence>
<dbReference type="Gene3D" id="1.10.287.1260">
    <property type="match status" value="1"/>
</dbReference>
<evidence type="ECO:0000256" key="5">
    <source>
        <dbReference type="ARBA" id="ARBA00023136"/>
    </source>
</evidence>
<proteinExistence type="predicted"/>
<accession>A0A1P8JTG7</accession>
<feature type="domain" description="Cyclic nucleotide-binding" evidence="7">
    <location>
        <begin position="352"/>
        <end position="478"/>
    </location>
</feature>
<dbReference type="CDD" id="cd00038">
    <property type="entry name" value="CAP_ED"/>
    <property type="match status" value="1"/>
</dbReference>
<dbReference type="AlphaFoldDB" id="A0A1P8JTG7"/>
<comment type="subcellular location">
    <subcellularLocation>
        <location evidence="1">Cell membrane</location>
        <topology evidence="1">Multi-pass membrane protein</topology>
    </subcellularLocation>
</comment>
<dbReference type="PANTHER" id="PTHR30566:SF5">
    <property type="entry name" value="MECHANOSENSITIVE ION CHANNEL PROTEIN 1, MITOCHONDRIAL-RELATED"/>
    <property type="match status" value="1"/>
</dbReference>
<evidence type="ECO:0000256" key="4">
    <source>
        <dbReference type="ARBA" id="ARBA00022989"/>
    </source>
</evidence>
<dbReference type="InterPro" id="IPR018490">
    <property type="entry name" value="cNMP-bd_dom_sf"/>
</dbReference>
<dbReference type="SUPFAM" id="SSF50182">
    <property type="entry name" value="Sm-like ribonucleoproteins"/>
    <property type="match status" value="1"/>
</dbReference>
<dbReference type="PROSITE" id="PS50042">
    <property type="entry name" value="CNMP_BINDING_3"/>
    <property type="match status" value="1"/>
</dbReference>
<dbReference type="GO" id="GO:0005886">
    <property type="term" value="C:plasma membrane"/>
    <property type="evidence" value="ECO:0007669"/>
    <property type="project" value="UniProtKB-SubCell"/>
</dbReference>
<dbReference type="Proteomes" id="UP000186609">
    <property type="component" value="Chromosome"/>
</dbReference>
<dbReference type="PANTHER" id="PTHR30566">
    <property type="entry name" value="YNAI-RELATED MECHANOSENSITIVE ION CHANNEL"/>
    <property type="match status" value="1"/>
</dbReference>
<dbReference type="EMBL" id="CP019236">
    <property type="protein sequence ID" value="APW37030.1"/>
    <property type="molecule type" value="Genomic_DNA"/>
</dbReference>
<dbReference type="InterPro" id="IPR018488">
    <property type="entry name" value="cNMP-bd_CS"/>
</dbReference>
<dbReference type="InterPro" id="IPR010920">
    <property type="entry name" value="LSM_dom_sf"/>
</dbReference>
<keyword evidence="3 6" id="KW-0812">Transmembrane</keyword>